<organism evidence="1 2">
    <name type="scientific">Cellulophaga baltica 18</name>
    <dbReference type="NCBI Taxonomy" id="1348584"/>
    <lineage>
        <taxon>Bacteria</taxon>
        <taxon>Pseudomonadati</taxon>
        <taxon>Bacteroidota</taxon>
        <taxon>Flavobacteriia</taxon>
        <taxon>Flavobacteriales</taxon>
        <taxon>Flavobacteriaceae</taxon>
        <taxon>Cellulophaga</taxon>
    </lineage>
</organism>
<reference evidence="1 2" key="1">
    <citation type="journal article" date="2014" name="Environ. Microbiol.">
        <title>Contrasting genomic patterns and infection strategies of two co-existing Bacteroidetes podovirus genera.</title>
        <authorList>
            <person name="Holmfeldt K."/>
            <person name="Howard-Varona C."/>
            <person name="Solonenko N."/>
            <person name="Sullivan M.B."/>
        </authorList>
    </citation>
    <scope>NUCLEOTIDE SEQUENCE [LARGE SCALE GENOMIC DNA]</scope>
    <source>
        <strain evidence="1 2">18</strain>
    </source>
</reference>
<evidence type="ECO:0000313" key="1">
    <source>
        <dbReference type="EMBL" id="AIZ43596.1"/>
    </source>
</evidence>
<dbReference type="AlphaFoldDB" id="A0AAU8RL13"/>
<dbReference type="Proteomes" id="UP000030786">
    <property type="component" value="Chromosome"/>
</dbReference>
<protein>
    <recommendedName>
        <fullName evidence="3">Histidine kinase</fullName>
    </recommendedName>
</protein>
<gene>
    <name evidence="1" type="ORF">M666_19815</name>
</gene>
<dbReference type="GeneID" id="78063104"/>
<evidence type="ECO:0000313" key="2">
    <source>
        <dbReference type="Proteomes" id="UP000030786"/>
    </source>
</evidence>
<dbReference type="Gene3D" id="2.130.10.10">
    <property type="entry name" value="YVTN repeat-like/Quinoprotein amine dehydrogenase"/>
    <property type="match status" value="1"/>
</dbReference>
<dbReference type="EMBL" id="CP009976">
    <property type="protein sequence ID" value="AIZ43596.1"/>
    <property type="molecule type" value="Genomic_DNA"/>
</dbReference>
<name>A0AAU8RL13_9FLAO</name>
<proteinExistence type="predicted"/>
<dbReference type="InterPro" id="IPR015943">
    <property type="entry name" value="WD40/YVTN_repeat-like_dom_sf"/>
</dbReference>
<evidence type="ECO:0008006" key="3">
    <source>
        <dbReference type="Google" id="ProtNLM"/>
    </source>
</evidence>
<dbReference type="RefSeq" id="WP_039326136.1">
    <property type="nucleotide sequence ID" value="NZ_CP009976.1"/>
</dbReference>
<sequence>MFDEKNNSFEHFGHDPKDNNTISSNKILYTFETHDGSIWICTLDGLNKFNPDTNTVERFYHDEENPYSIGQNSVWTGVEDSKNRLWLGLRTEGLSLFDPNTEKFHN</sequence>
<accession>A0AAU8RL13</accession>
<dbReference type="SUPFAM" id="SSF63829">
    <property type="entry name" value="Calcium-dependent phosphotriesterase"/>
    <property type="match status" value="1"/>
</dbReference>
<dbReference type="KEGG" id="cbat:M666_19815"/>